<evidence type="ECO:0000313" key="8">
    <source>
        <dbReference type="Proteomes" id="UP000178776"/>
    </source>
</evidence>
<dbReference type="PANTHER" id="PTHR32071:SF116">
    <property type="entry name" value="TRANSCRIPTIONAL REGULATORY PROTEIN GLRR"/>
    <property type="match status" value="1"/>
</dbReference>
<dbReference type="CDD" id="cd00009">
    <property type="entry name" value="AAA"/>
    <property type="match status" value="1"/>
</dbReference>
<dbReference type="Proteomes" id="UP000178776">
    <property type="component" value="Chromosome"/>
</dbReference>
<dbReference type="SMART" id="SM00448">
    <property type="entry name" value="REC"/>
    <property type="match status" value="1"/>
</dbReference>
<dbReference type="Gene3D" id="3.40.50.300">
    <property type="entry name" value="P-loop containing nucleotide triphosphate hydrolases"/>
    <property type="match status" value="1"/>
</dbReference>
<dbReference type="SMART" id="SM00382">
    <property type="entry name" value="AAA"/>
    <property type="match status" value="1"/>
</dbReference>
<dbReference type="Pfam" id="PF02954">
    <property type="entry name" value="HTH_8"/>
    <property type="match status" value="1"/>
</dbReference>
<evidence type="ECO:0000256" key="2">
    <source>
        <dbReference type="ARBA" id="ARBA00022840"/>
    </source>
</evidence>
<dbReference type="Gene3D" id="3.40.50.2300">
    <property type="match status" value="1"/>
</dbReference>
<dbReference type="PROSITE" id="PS00688">
    <property type="entry name" value="SIGMA54_INTERACT_3"/>
    <property type="match status" value="1"/>
</dbReference>
<dbReference type="SUPFAM" id="SSF46689">
    <property type="entry name" value="Homeodomain-like"/>
    <property type="match status" value="1"/>
</dbReference>
<accession>A0A1D9LJK9</accession>
<dbReference type="InterPro" id="IPR027417">
    <property type="entry name" value="P-loop_NTPase"/>
</dbReference>
<organism evidence="7 8">
    <name type="scientific">Chromobacterium vaccinii</name>
    <dbReference type="NCBI Taxonomy" id="1108595"/>
    <lineage>
        <taxon>Bacteria</taxon>
        <taxon>Pseudomonadati</taxon>
        <taxon>Pseudomonadota</taxon>
        <taxon>Betaproteobacteria</taxon>
        <taxon>Neisseriales</taxon>
        <taxon>Chromobacteriaceae</taxon>
        <taxon>Chromobacterium</taxon>
    </lineage>
</organism>
<evidence type="ECO:0000256" key="1">
    <source>
        <dbReference type="ARBA" id="ARBA00022741"/>
    </source>
</evidence>
<dbReference type="PROSITE" id="PS00675">
    <property type="entry name" value="SIGMA54_INTERACT_1"/>
    <property type="match status" value="1"/>
</dbReference>
<dbReference type="SUPFAM" id="SSF52540">
    <property type="entry name" value="P-loop containing nucleoside triphosphate hydrolases"/>
    <property type="match status" value="1"/>
</dbReference>
<dbReference type="STRING" id="1108595.BKX93_16340"/>
<evidence type="ECO:0000256" key="6">
    <source>
        <dbReference type="ARBA" id="ARBA00023163"/>
    </source>
</evidence>
<dbReference type="Gene3D" id="1.10.10.60">
    <property type="entry name" value="Homeodomain-like"/>
    <property type="match status" value="1"/>
</dbReference>
<evidence type="ECO:0000256" key="4">
    <source>
        <dbReference type="ARBA" id="ARBA00023125"/>
    </source>
</evidence>
<sequence length="446" mass="48465">MNAPARIVLVDDDPDLLCLVRLRLEAAGHEVEALASAEAALAAMAARRADLLLTDWRLPGMDGLQLFETARRRYPTLPVILFTAHGTVPDAVEAVSRGVFCYLEKPFDGQLLLDKVAQGLTLSVGDGAPGDGWRAGIVSRGPAMEELLSEARMVAATDASVLLQGESGSGKEVLARAIHQASRRAGRPFVAVNCGAIPENLLESELFGHEKGAFTGAAARHDGLIRQADGGTLFLDEIGDMPLPLQVKLLRVLQDREVRPVGASRPLPVDIRLLSATHRDLPARIADGQFREDLYYRLNVVALTLPPLAERREDIPLLAQHFLQQVAARYGKTVTGFAPDALAFLAAARWPGNIRQLANVVEQCCVLATGPLLTLSQVEKAVAGESRAIPTLAEARREFERDYLERLLRLTGGNVSDAARLADRNRTEFYRLLQKHELHAAAFKDG</sequence>
<evidence type="ECO:0000313" key="7">
    <source>
        <dbReference type="EMBL" id="AOZ51414.1"/>
    </source>
</evidence>
<dbReference type="InterPro" id="IPR011006">
    <property type="entry name" value="CheY-like_superfamily"/>
</dbReference>
<protein>
    <submittedName>
        <fullName evidence="7">Two-component system response regulator GlrR</fullName>
    </submittedName>
</protein>
<reference evidence="7 8" key="1">
    <citation type="submission" date="2016-10" db="EMBL/GenBank/DDBJ databases">
        <title>Chromobacterium muskegensis sp. nov., an insecticidal bacterium isolated from Sphagnum bogs.</title>
        <authorList>
            <person name="Sparks M.E."/>
            <person name="Blackburn M.B."/>
            <person name="Gundersen-Rindal D.E."/>
            <person name="Mitchell A."/>
            <person name="Farrar R."/>
            <person name="Kuhar D."/>
        </authorList>
    </citation>
    <scope>NUCLEOTIDE SEQUENCE [LARGE SCALE GENOMIC DNA]</scope>
    <source>
        <strain evidence="7 8">21-1</strain>
    </source>
</reference>
<dbReference type="GO" id="GO:0006355">
    <property type="term" value="P:regulation of DNA-templated transcription"/>
    <property type="evidence" value="ECO:0007669"/>
    <property type="project" value="InterPro"/>
</dbReference>
<dbReference type="Pfam" id="PF00072">
    <property type="entry name" value="Response_reg"/>
    <property type="match status" value="1"/>
</dbReference>
<dbReference type="FunFam" id="1.10.8.60:FF:000014">
    <property type="entry name" value="DNA-binding transcriptional regulator NtrC"/>
    <property type="match status" value="1"/>
</dbReference>
<dbReference type="AlphaFoldDB" id="A0A1D9LJK9"/>
<dbReference type="Pfam" id="PF25601">
    <property type="entry name" value="AAA_lid_14"/>
    <property type="match status" value="1"/>
</dbReference>
<dbReference type="PANTHER" id="PTHR32071">
    <property type="entry name" value="TRANSCRIPTIONAL REGULATORY PROTEIN"/>
    <property type="match status" value="1"/>
</dbReference>
<dbReference type="PROSITE" id="PS50110">
    <property type="entry name" value="RESPONSE_REGULATORY"/>
    <property type="match status" value="1"/>
</dbReference>
<dbReference type="InterPro" id="IPR003593">
    <property type="entry name" value="AAA+_ATPase"/>
</dbReference>
<dbReference type="EMBL" id="CP017707">
    <property type="protein sequence ID" value="AOZ51414.1"/>
    <property type="molecule type" value="Genomic_DNA"/>
</dbReference>
<dbReference type="InterPro" id="IPR001789">
    <property type="entry name" value="Sig_transdc_resp-reg_receiver"/>
</dbReference>
<dbReference type="GO" id="GO:0000160">
    <property type="term" value="P:phosphorelay signal transduction system"/>
    <property type="evidence" value="ECO:0007669"/>
    <property type="project" value="InterPro"/>
</dbReference>
<keyword evidence="6" id="KW-0804">Transcription</keyword>
<dbReference type="PROSITE" id="PS00676">
    <property type="entry name" value="SIGMA54_INTERACT_2"/>
    <property type="match status" value="1"/>
</dbReference>
<keyword evidence="2" id="KW-0067">ATP-binding</keyword>
<dbReference type="GO" id="GO:0005524">
    <property type="term" value="F:ATP binding"/>
    <property type="evidence" value="ECO:0007669"/>
    <property type="project" value="UniProtKB-KW"/>
</dbReference>
<dbReference type="Pfam" id="PF00158">
    <property type="entry name" value="Sigma54_activat"/>
    <property type="match status" value="1"/>
</dbReference>
<dbReference type="RefSeq" id="WP_046167186.1">
    <property type="nucleotide sequence ID" value="NZ_CP017707.1"/>
</dbReference>
<dbReference type="InterPro" id="IPR058031">
    <property type="entry name" value="AAA_lid_NorR"/>
</dbReference>
<dbReference type="InterPro" id="IPR002197">
    <property type="entry name" value="HTH_Fis"/>
</dbReference>
<dbReference type="InterPro" id="IPR009057">
    <property type="entry name" value="Homeodomain-like_sf"/>
</dbReference>
<dbReference type="GO" id="GO:0043565">
    <property type="term" value="F:sequence-specific DNA binding"/>
    <property type="evidence" value="ECO:0007669"/>
    <property type="project" value="InterPro"/>
</dbReference>
<dbReference type="PROSITE" id="PS50045">
    <property type="entry name" value="SIGMA54_INTERACT_4"/>
    <property type="match status" value="1"/>
</dbReference>
<evidence type="ECO:0000256" key="5">
    <source>
        <dbReference type="ARBA" id="ARBA00023159"/>
    </source>
</evidence>
<keyword evidence="5" id="KW-0010">Activator</keyword>
<dbReference type="InterPro" id="IPR025662">
    <property type="entry name" value="Sigma_54_int_dom_ATP-bd_1"/>
</dbReference>
<dbReference type="GeneID" id="68842777"/>
<evidence type="ECO:0000256" key="3">
    <source>
        <dbReference type="ARBA" id="ARBA00023015"/>
    </source>
</evidence>
<dbReference type="InterPro" id="IPR025943">
    <property type="entry name" value="Sigma_54_int_dom_ATP-bd_2"/>
</dbReference>
<dbReference type="Gene3D" id="1.10.8.60">
    <property type="match status" value="1"/>
</dbReference>
<keyword evidence="1" id="KW-0547">Nucleotide-binding</keyword>
<dbReference type="SUPFAM" id="SSF52172">
    <property type="entry name" value="CheY-like"/>
    <property type="match status" value="1"/>
</dbReference>
<dbReference type="FunFam" id="3.40.50.300:FF:000006">
    <property type="entry name" value="DNA-binding transcriptional regulator NtrC"/>
    <property type="match status" value="1"/>
</dbReference>
<keyword evidence="4" id="KW-0238">DNA-binding</keyword>
<dbReference type="InterPro" id="IPR025944">
    <property type="entry name" value="Sigma_54_int_dom_CS"/>
</dbReference>
<keyword evidence="3" id="KW-0805">Transcription regulation</keyword>
<proteinExistence type="predicted"/>
<dbReference type="KEGG" id="cvc:BKX93_16340"/>
<name>A0A1D9LJK9_9NEIS</name>
<dbReference type="InterPro" id="IPR002078">
    <property type="entry name" value="Sigma_54_int"/>
</dbReference>
<gene>
    <name evidence="7" type="ORF">BKX93_16340</name>
</gene>